<dbReference type="SUPFAM" id="SSF69572">
    <property type="entry name" value="Activating enzymes of the ubiquitin-like proteins"/>
    <property type="match status" value="1"/>
</dbReference>
<feature type="domain" description="THIF-type NAD/FAD binding fold" evidence="1">
    <location>
        <begin position="9"/>
        <end position="236"/>
    </location>
</feature>
<accession>A0A368BYI0</accession>
<dbReference type="GO" id="GO:0008641">
    <property type="term" value="F:ubiquitin-like modifier activating enzyme activity"/>
    <property type="evidence" value="ECO:0007669"/>
    <property type="project" value="InterPro"/>
</dbReference>
<dbReference type="Gene3D" id="3.40.50.720">
    <property type="entry name" value="NAD(P)-binding Rossmann-like Domain"/>
    <property type="match status" value="1"/>
</dbReference>
<dbReference type="AlphaFoldDB" id="A0A368BYI0"/>
<dbReference type="CDD" id="cd00757">
    <property type="entry name" value="ThiF_MoeB_HesA_family"/>
    <property type="match status" value="1"/>
</dbReference>
<proteinExistence type="predicted"/>
<gene>
    <name evidence="2" type="ORF">DBW96_00970</name>
</gene>
<name>A0A368BYI0_9GAMM</name>
<dbReference type="GO" id="GO:0005737">
    <property type="term" value="C:cytoplasm"/>
    <property type="evidence" value="ECO:0007669"/>
    <property type="project" value="TreeGrafter"/>
</dbReference>
<dbReference type="PANTHER" id="PTHR10953:SF102">
    <property type="entry name" value="ADENYLYLTRANSFERASE AND SULFURTRANSFERASE MOCS3"/>
    <property type="match status" value="1"/>
</dbReference>
<reference evidence="2 3" key="1">
    <citation type="journal article" date="2018" name="Microbiome">
        <title>Fine metagenomic profile of the Mediterranean stratified and mixed water columns revealed by assembly and recruitment.</title>
        <authorList>
            <person name="Haro-Moreno J.M."/>
            <person name="Lopez-Perez M."/>
            <person name="De La Torre J.R."/>
            <person name="Picazo A."/>
            <person name="Camacho A."/>
            <person name="Rodriguez-Valera F."/>
        </authorList>
    </citation>
    <scope>NUCLEOTIDE SEQUENCE [LARGE SCALE GENOMIC DNA]</scope>
    <source>
        <strain evidence="2">MED-G82</strain>
    </source>
</reference>
<evidence type="ECO:0000313" key="2">
    <source>
        <dbReference type="EMBL" id="RCL42390.1"/>
    </source>
</evidence>
<comment type="caution">
    <text evidence="2">The sequence shown here is derived from an EMBL/GenBank/DDBJ whole genome shotgun (WGS) entry which is preliminary data.</text>
</comment>
<protein>
    <submittedName>
        <fullName evidence="2">HesA/MoeB/ThiF family protein</fullName>
    </submittedName>
</protein>
<dbReference type="PANTHER" id="PTHR10953">
    <property type="entry name" value="UBIQUITIN-ACTIVATING ENZYME E1"/>
    <property type="match status" value="1"/>
</dbReference>
<dbReference type="Proteomes" id="UP000253307">
    <property type="component" value="Unassembled WGS sequence"/>
</dbReference>
<dbReference type="GO" id="GO:0004792">
    <property type="term" value="F:thiosulfate-cyanide sulfurtransferase activity"/>
    <property type="evidence" value="ECO:0007669"/>
    <property type="project" value="TreeGrafter"/>
</dbReference>
<organism evidence="2 3">
    <name type="scientific">SAR86 cluster bacterium</name>
    <dbReference type="NCBI Taxonomy" id="2030880"/>
    <lineage>
        <taxon>Bacteria</taxon>
        <taxon>Pseudomonadati</taxon>
        <taxon>Pseudomonadota</taxon>
        <taxon>Gammaproteobacteria</taxon>
        <taxon>SAR86 cluster</taxon>
    </lineage>
</organism>
<dbReference type="Pfam" id="PF00899">
    <property type="entry name" value="ThiF"/>
    <property type="match status" value="1"/>
</dbReference>
<dbReference type="InterPro" id="IPR000594">
    <property type="entry name" value="ThiF_NAD_FAD-bd"/>
</dbReference>
<dbReference type="EMBL" id="QOPE01000004">
    <property type="protein sequence ID" value="RCL42390.1"/>
    <property type="molecule type" value="Genomic_DNA"/>
</dbReference>
<dbReference type="GO" id="GO:0016779">
    <property type="term" value="F:nucleotidyltransferase activity"/>
    <property type="evidence" value="ECO:0007669"/>
    <property type="project" value="TreeGrafter"/>
</dbReference>
<sequence>MNFWETAAQLSGFNETLVDELNSKQILLIGAGGLAHPLVTSLCGSGLTTFDIADGDLIEYKNLHRQFLFNEKCIGQGKARVLKSKLEDHYPQTNISIIEKFLEEKDLFEQIPNYDLIIDCSDNFKTRYNINEVCVEKNIPLVMGLASGVTGHAAAFLNYANSPCYECIFPRNTNINEDSCDEIGILTPVLSYVSSIVAMMTIRIILDKFTKENFLYRIDGMTLKTNQTLINKDKECFICKK</sequence>
<evidence type="ECO:0000313" key="3">
    <source>
        <dbReference type="Proteomes" id="UP000253307"/>
    </source>
</evidence>
<evidence type="ECO:0000259" key="1">
    <source>
        <dbReference type="Pfam" id="PF00899"/>
    </source>
</evidence>
<dbReference type="InterPro" id="IPR035985">
    <property type="entry name" value="Ubiquitin-activating_enz"/>
</dbReference>
<dbReference type="InterPro" id="IPR045886">
    <property type="entry name" value="ThiF/MoeB/HesA"/>
</dbReference>